<dbReference type="Proteomes" id="UP000038045">
    <property type="component" value="Unplaced"/>
</dbReference>
<evidence type="ECO:0000256" key="1">
    <source>
        <dbReference type="SAM" id="SignalP"/>
    </source>
</evidence>
<keyword evidence="2" id="KW-1185">Reference proteome</keyword>
<sequence>MIILFICICLFTNFLHINGVKDNIYINMTFPYDIYRWKCENEILYKQASLYISESPNDIDEILKNVEAFIRGFDTHYWISLVIHYDRMTTFSYPEGNAGEGICYLSVDELQLVLVLAKVHF</sequence>
<name>A0A0N5A2J2_PARTI</name>
<proteinExistence type="predicted"/>
<dbReference type="WBParaSite" id="PTRK_0001585500.1">
    <property type="protein sequence ID" value="PTRK_0001585500.1"/>
    <property type="gene ID" value="PTRK_0001585500"/>
</dbReference>
<dbReference type="AlphaFoldDB" id="A0A0N5A2J2"/>
<reference evidence="3" key="1">
    <citation type="submission" date="2017-02" db="UniProtKB">
        <authorList>
            <consortium name="WormBaseParasite"/>
        </authorList>
    </citation>
    <scope>IDENTIFICATION</scope>
</reference>
<feature type="signal peptide" evidence="1">
    <location>
        <begin position="1"/>
        <end position="19"/>
    </location>
</feature>
<evidence type="ECO:0000313" key="3">
    <source>
        <dbReference type="WBParaSite" id="PTRK_0001585500.1"/>
    </source>
</evidence>
<organism evidence="2 3">
    <name type="scientific">Parastrongyloides trichosuri</name>
    <name type="common">Possum-specific nematode worm</name>
    <dbReference type="NCBI Taxonomy" id="131310"/>
    <lineage>
        <taxon>Eukaryota</taxon>
        <taxon>Metazoa</taxon>
        <taxon>Ecdysozoa</taxon>
        <taxon>Nematoda</taxon>
        <taxon>Chromadorea</taxon>
        <taxon>Rhabditida</taxon>
        <taxon>Tylenchina</taxon>
        <taxon>Panagrolaimomorpha</taxon>
        <taxon>Strongyloidoidea</taxon>
        <taxon>Strongyloididae</taxon>
        <taxon>Parastrongyloides</taxon>
    </lineage>
</organism>
<protein>
    <submittedName>
        <fullName evidence="3">Uncharacterized protein</fullName>
    </submittedName>
</protein>
<evidence type="ECO:0000313" key="2">
    <source>
        <dbReference type="Proteomes" id="UP000038045"/>
    </source>
</evidence>
<feature type="chain" id="PRO_5005892542" evidence="1">
    <location>
        <begin position="20"/>
        <end position="121"/>
    </location>
</feature>
<keyword evidence="1" id="KW-0732">Signal</keyword>
<accession>A0A0N5A2J2</accession>